<dbReference type="EMBL" id="CP090032">
    <property type="protein sequence ID" value="UPK92743.1"/>
    <property type="molecule type" value="Genomic_DNA"/>
</dbReference>
<organism evidence="1 2">
    <name type="scientific">Fusarium solani subsp. cucurbitae</name>
    <name type="common">Neocosmosporum cucurbitae</name>
    <dbReference type="NCBI Taxonomy" id="2747967"/>
    <lineage>
        <taxon>Eukaryota</taxon>
        <taxon>Fungi</taxon>
        <taxon>Dikarya</taxon>
        <taxon>Ascomycota</taxon>
        <taxon>Pezizomycotina</taxon>
        <taxon>Sordariomycetes</taxon>
        <taxon>Hypocreomycetidae</taxon>
        <taxon>Hypocreales</taxon>
        <taxon>Nectriaceae</taxon>
        <taxon>Fusarium</taxon>
        <taxon>Fusarium solani species complex</taxon>
    </lineage>
</organism>
<keyword evidence="2" id="KW-1185">Reference proteome</keyword>
<proteinExistence type="predicted"/>
<evidence type="ECO:0000313" key="2">
    <source>
        <dbReference type="Proteomes" id="UP000830768"/>
    </source>
</evidence>
<protein>
    <submittedName>
        <fullName evidence="1">Uncharacterized protein</fullName>
    </submittedName>
</protein>
<dbReference type="Proteomes" id="UP000830768">
    <property type="component" value="Chromosome 3"/>
</dbReference>
<accession>A0ACD3YV65</accession>
<gene>
    <name evidence="1" type="ORF">LCI18_003678</name>
</gene>
<evidence type="ECO:0000313" key="1">
    <source>
        <dbReference type="EMBL" id="UPK92743.1"/>
    </source>
</evidence>
<name>A0ACD3YV65_FUSSC</name>
<sequence>MEQAAMAGGPNPLDESGLCMLSFDGGGVRGLSSLYILDHIMRNLNHQRVLAGQPAKKPCEIFDLIGGTSTGGLIAIMLGRLEMDVAECIAAYCKLSESVFKVKKHWSSLTLRGDIQSRFDSQKLRAAVEAVLNDKNLPPTTLFNDKVERGCKVFVCATSAHSATTRRLRSYDTTKEPSSNATIVEVAMATSAATTFFEPVTIDDMKYLDGGLGANNPVDEVGLQDIDLSEYKESGKIKIVTQEYLERAGSAAMVENCVKNLKTKQKRTKRELGDEIQAYNIAIQSAANSPLPPPKYCLPFAKNKRFVGRETTIEKLSDALFGEDPCERVALSGLGGVGKTQTALQFAFWVQQEKPEYSIFWLSALSASSFEQSCNTAATELNIFQQGLDFQAILRDFLSSEKSGSWLIIVDNADERDLVLGGPGHSFSIDEHLPQSPAGRILFTTRSNEVALQVSDGEPLELDEMKLEEAVKFLGKSIHSKLLLADHSVVSELLEELTYLPLAIAQVAAYLNRNKLTITRYLELLRGTEQEMASLLSREFHDPTRYHGSQNAVATTWLVSFDQILAHDPMAANLLRFISTIEPKDIPLPILPRGDLEEELTYSVGTLCSYTFLVPREDQQVYDMHSLVHQATRIWVQRNGLTLETITVAYKHLAAVLQARSGQEPYWRQYTSHALKILRSRDQVEIKERFLLSFELGGLLLCDGYGREASECFRESCDWAKENLPDDDLNRLEFETMLAKSYSQEGELDKSIELMQHVVTKYEQSRLYEKDCILLPRALWNLWGVSEQSDDAEQIAGILRKIVDVVSKLPSSQPGLRSSWPWLVDAFLENAQVSEARELLQKIYEAEDGTKQS</sequence>
<reference evidence="1" key="1">
    <citation type="submission" date="2021-11" db="EMBL/GenBank/DDBJ databases">
        <title>Fusarium solani-melongenae Genome sequencing and assembly.</title>
        <authorList>
            <person name="Xie S."/>
            <person name="Huang L."/>
            <person name="Zhang X."/>
        </authorList>
    </citation>
    <scope>NUCLEOTIDE SEQUENCE</scope>
    <source>
        <strain evidence="1">CRI 24-3</strain>
    </source>
</reference>